<evidence type="ECO:0000256" key="10">
    <source>
        <dbReference type="ARBA" id="ARBA00022909"/>
    </source>
</evidence>
<reference evidence="14 15" key="1">
    <citation type="journal article" date="2014" name="Mol. Ecol.">
        <title>Evolution of Synechococcus.</title>
        <authorList>
            <person name="Dvorak P."/>
            <person name="Casamatta D."/>
            <person name="Hasler P."/>
            <person name="Poulickova A."/>
            <person name="Ondrej V."/>
            <person name="Sanges R."/>
        </authorList>
    </citation>
    <scope>NUCLEOTIDE SEQUENCE [LARGE SCALE GENOMIC DNA]</scope>
    <source>
        <strain evidence="14 15">CAUP A 1101</strain>
    </source>
</reference>
<evidence type="ECO:0000256" key="2">
    <source>
        <dbReference type="ARBA" id="ARBA00001946"/>
    </source>
</evidence>
<keyword evidence="8 12" id="KW-0479">Metal-binding</keyword>
<protein>
    <recommendedName>
        <fullName evidence="6 12">Dihydropteroate synthase</fullName>
        <shortName evidence="12">DHPS</shortName>
        <ecNumber evidence="5 12">2.5.1.15</ecNumber>
    </recommendedName>
    <alternativeName>
        <fullName evidence="11 12">Dihydropteroate pyrophosphorylase</fullName>
    </alternativeName>
</protein>
<evidence type="ECO:0000256" key="9">
    <source>
        <dbReference type="ARBA" id="ARBA00022842"/>
    </source>
</evidence>
<dbReference type="Pfam" id="PF00809">
    <property type="entry name" value="Pterin_bind"/>
    <property type="match status" value="1"/>
</dbReference>
<dbReference type="CDD" id="cd00739">
    <property type="entry name" value="DHPS"/>
    <property type="match status" value="1"/>
</dbReference>
<evidence type="ECO:0000313" key="15">
    <source>
        <dbReference type="Proteomes" id="UP000030170"/>
    </source>
</evidence>
<evidence type="ECO:0000256" key="6">
    <source>
        <dbReference type="ARBA" id="ARBA00016919"/>
    </source>
</evidence>
<comment type="cofactor">
    <cofactor evidence="2 12">
        <name>Mg(2+)</name>
        <dbReference type="ChEBI" id="CHEBI:18420"/>
    </cofactor>
</comment>
<dbReference type="InterPro" id="IPR045031">
    <property type="entry name" value="DHP_synth-like"/>
</dbReference>
<dbReference type="GO" id="GO:0046654">
    <property type="term" value="P:tetrahydrofolate biosynthetic process"/>
    <property type="evidence" value="ECO:0007669"/>
    <property type="project" value="UniProtKB-UniPathway"/>
</dbReference>
<dbReference type="PANTHER" id="PTHR20941">
    <property type="entry name" value="FOLATE SYNTHESIS PROTEINS"/>
    <property type="match status" value="1"/>
</dbReference>
<evidence type="ECO:0000256" key="11">
    <source>
        <dbReference type="ARBA" id="ARBA00030193"/>
    </source>
</evidence>
<dbReference type="AlphaFoldDB" id="A0A098TIL9"/>
<dbReference type="GO" id="GO:0005829">
    <property type="term" value="C:cytosol"/>
    <property type="evidence" value="ECO:0007669"/>
    <property type="project" value="TreeGrafter"/>
</dbReference>
<comment type="function">
    <text evidence="12">Catalyzes the condensation of para-aminobenzoate (pABA) with 6-hydroxymethyl-7,8-dihydropterin diphosphate (DHPt-PP) to form 7,8-dihydropteroate (H2Pte), the immediate precursor of folate derivatives.</text>
</comment>
<evidence type="ECO:0000256" key="8">
    <source>
        <dbReference type="ARBA" id="ARBA00022723"/>
    </source>
</evidence>
<evidence type="ECO:0000259" key="13">
    <source>
        <dbReference type="PROSITE" id="PS50972"/>
    </source>
</evidence>
<keyword evidence="10 12" id="KW-0289">Folate biosynthesis</keyword>
<gene>
    <name evidence="14" type="ORF">DO97_08425</name>
</gene>
<dbReference type="PROSITE" id="PS00792">
    <property type="entry name" value="DHPS_1"/>
    <property type="match status" value="1"/>
</dbReference>
<dbReference type="FunFam" id="3.20.20.20:FF:000006">
    <property type="entry name" value="Dihydropteroate synthase"/>
    <property type="match status" value="1"/>
</dbReference>
<proteinExistence type="inferred from homology"/>
<evidence type="ECO:0000256" key="3">
    <source>
        <dbReference type="ARBA" id="ARBA00004763"/>
    </source>
</evidence>
<dbReference type="PANTHER" id="PTHR20941:SF1">
    <property type="entry name" value="FOLIC ACID SYNTHESIS PROTEIN FOL1"/>
    <property type="match status" value="1"/>
</dbReference>
<dbReference type="EC" id="2.5.1.15" evidence="5 12"/>
<dbReference type="STRING" id="1497020.DO97_08425"/>
<dbReference type="GO" id="GO:0046656">
    <property type="term" value="P:folic acid biosynthetic process"/>
    <property type="evidence" value="ECO:0007669"/>
    <property type="project" value="UniProtKB-KW"/>
</dbReference>
<keyword evidence="15" id="KW-1185">Reference proteome</keyword>
<dbReference type="PROSITE" id="PS00793">
    <property type="entry name" value="DHPS_2"/>
    <property type="match status" value="1"/>
</dbReference>
<dbReference type="InterPro" id="IPR006390">
    <property type="entry name" value="DHP_synth_dom"/>
</dbReference>
<dbReference type="EMBL" id="JJML01000026">
    <property type="protein sequence ID" value="KGF72410.1"/>
    <property type="molecule type" value="Genomic_DNA"/>
</dbReference>
<evidence type="ECO:0000256" key="12">
    <source>
        <dbReference type="RuleBase" id="RU361205"/>
    </source>
</evidence>
<dbReference type="PROSITE" id="PS50972">
    <property type="entry name" value="PTERIN_BINDING"/>
    <property type="match status" value="1"/>
</dbReference>
<dbReference type="RefSeq" id="WP_052128675.1">
    <property type="nucleotide sequence ID" value="NZ_JJML01000026.1"/>
</dbReference>
<feature type="domain" description="Pterin-binding" evidence="13">
    <location>
        <begin position="28"/>
        <end position="285"/>
    </location>
</feature>
<evidence type="ECO:0000313" key="14">
    <source>
        <dbReference type="EMBL" id="KGF72410.1"/>
    </source>
</evidence>
<dbReference type="OrthoDB" id="9811744at2"/>
<name>A0A098TIL9_9CYAN</name>
<keyword evidence="7 12" id="KW-0808">Transferase</keyword>
<accession>A0A098TIL9</accession>
<dbReference type="GO" id="GO:0004156">
    <property type="term" value="F:dihydropteroate synthase activity"/>
    <property type="evidence" value="ECO:0007669"/>
    <property type="project" value="UniProtKB-EC"/>
</dbReference>
<dbReference type="InterPro" id="IPR000489">
    <property type="entry name" value="Pterin-binding_dom"/>
</dbReference>
<dbReference type="InterPro" id="IPR011005">
    <property type="entry name" value="Dihydropteroate_synth-like_sf"/>
</dbReference>
<dbReference type="NCBIfam" id="TIGR01496">
    <property type="entry name" value="DHPS"/>
    <property type="match status" value="1"/>
</dbReference>
<organism evidence="14 15">
    <name type="scientific">Neosynechococcus sphagnicola sy1</name>
    <dbReference type="NCBI Taxonomy" id="1497020"/>
    <lineage>
        <taxon>Bacteria</taxon>
        <taxon>Bacillati</taxon>
        <taxon>Cyanobacteriota</taxon>
        <taxon>Cyanophyceae</taxon>
        <taxon>Neosynechococcales</taxon>
        <taxon>Neosynechococcaceae</taxon>
        <taxon>Neosynechococcus</taxon>
    </lineage>
</organism>
<comment type="pathway">
    <text evidence="3 12">Cofactor biosynthesis; tetrahydrofolate biosynthesis; 7,8-dihydrofolate from 2-amino-4-hydroxy-6-hydroxymethyl-7,8-dihydropteridine diphosphate and 4-aminobenzoate: step 1/2.</text>
</comment>
<dbReference type="SUPFAM" id="SSF51717">
    <property type="entry name" value="Dihydropteroate synthetase-like"/>
    <property type="match status" value="1"/>
</dbReference>
<dbReference type="GO" id="GO:0046872">
    <property type="term" value="F:metal ion binding"/>
    <property type="evidence" value="ECO:0007669"/>
    <property type="project" value="UniProtKB-KW"/>
</dbReference>
<dbReference type="UniPathway" id="UPA00077">
    <property type="reaction ID" value="UER00156"/>
</dbReference>
<keyword evidence="9 12" id="KW-0460">Magnesium</keyword>
<sequence>MSELSQPAVKTAATLIRRHHPLIWGQRTYLMGILNITPDSFSDGGEFETVEAAVQQAQSLVEAGADLLDIGGQSTRPQAATVSLEVELGRVVPVVQALRGGCLDLRVPISVDTTRAAVARAAVQAGADLINDVSGATYDPEMLPAIAALGVPIVLMHSRGTPQTMQQLTEYADLMVEITAWLQSRAAAAIAHGIQPSQIILDPGIGFAKTGAQNLEILRSLPKLGALGYPLLVGPSRKSFLGAILNQPEPQKRVWGTAAACCGAISGGADILRVHDLAAMRDVCRVADAIWRSPGLT</sequence>
<evidence type="ECO:0000256" key="7">
    <source>
        <dbReference type="ARBA" id="ARBA00022679"/>
    </source>
</evidence>
<comment type="similarity">
    <text evidence="4 12">Belongs to the DHPS family.</text>
</comment>
<comment type="caution">
    <text evidence="14">The sequence shown here is derived from an EMBL/GenBank/DDBJ whole genome shotgun (WGS) entry which is preliminary data.</text>
</comment>
<comment type="catalytic activity">
    <reaction evidence="1">
        <text>(7,8-dihydropterin-6-yl)methyl diphosphate + 4-aminobenzoate = 7,8-dihydropteroate + diphosphate</text>
        <dbReference type="Rhea" id="RHEA:19949"/>
        <dbReference type="ChEBI" id="CHEBI:17836"/>
        <dbReference type="ChEBI" id="CHEBI:17839"/>
        <dbReference type="ChEBI" id="CHEBI:33019"/>
        <dbReference type="ChEBI" id="CHEBI:72950"/>
        <dbReference type="EC" id="2.5.1.15"/>
    </reaction>
</comment>
<evidence type="ECO:0000256" key="1">
    <source>
        <dbReference type="ARBA" id="ARBA00000012"/>
    </source>
</evidence>
<evidence type="ECO:0000256" key="5">
    <source>
        <dbReference type="ARBA" id="ARBA00012458"/>
    </source>
</evidence>
<dbReference type="Gene3D" id="3.20.20.20">
    <property type="entry name" value="Dihydropteroate synthase-like"/>
    <property type="match status" value="1"/>
</dbReference>
<dbReference type="Proteomes" id="UP000030170">
    <property type="component" value="Unassembled WGS sequence"/>
</dbReference>
<evidence type="ECO:0000256" key="4">
    <source>
        <dbReference type="ARBA" id="ARBA00009503"/>
    </source>
</evidence>